<dbReference type="Pfam" id="PF04230">
    <property type="entry name" value="PS_pyruv_trans"/>
    <property type="match status" value="1"/>
</dbReference>
<evidence type="ECO:0000259" key="1">
    <source>
        <dbReference type="Pfam" id="PF04230"/>
    </source>
</evidence>
<dbReference type="AlphaFoldDB" id="A0A4R0IDH2"/>
<reference evidence="2 3" key="1">
    <citation type="submission" date="2019-02" db="EMBL/GenBank/DDBJ databases">
        <title>Kribbella capetownensis sp. nov. and Kribbella speibonae sp. nov., isolated from soil.</title>
        <authorList>
            <person name="Curtis S.M."/>
            <person name="Norton I."/>
            <person name="Everest G.J."/>
            <person name="Meyers P.R."/>
        </authorList>
    </citation>
    <scope>NUCLEOTIDE SEQUENCE [LARGE SCALE GENOMIC DNA]</scope>
    <source>
        <strain evidence="2 3">DSM 27082</strain>
    </source>
</reference>
<protein>
    <submittedName>
        <fullName evidence="2">Polysaccharide pyruvyl transferase family protein</fullName>
    </submittedName>
</protein>
<evidence type="ECO:0000313" key="3">
    <source>
        <dbReference type="Proteomes" id="UP000292695"/>
    </source>
</evidence>
<evidence type="ECO:0000313" key="2">
    <source>
        <dbReference type="EMBL" id="TCC30499.1"/>
    </source>
</evidence>
<sequence>MLGMGWTGILMVHVVLVSGWQTVNIGDVAHTPGALRAFQRYAPEAKLTLWARSIDENVRRMLGRYFPDVEIVEDRVVPGEALSPALERLFAEGDLLVHGSGPSLVAQVEVAEWHRRTGKPHGVFGVTVDPLRPYGSTLARAASMISAIDGDLLTEHQREVLDTAAFVYCRDSLTERFLAGQDLGAPTIAFGPDATVMFDVVDDGDGQAVLAEYGLKPGRFLCVVPRLRFTPYHQIRNYPPAAEDVRRTAYNAGYLKSDLDVLRQTVIGWVRATGEPALVVPEMSYAMELAEAEFAGTFPADVADLVHILPRFWDLTEAAAVYRQAGAVVSMECHSPLIALAEGVPSVYLRQPTDTIKGQMYNDLGLPFVELGPGADVAAGQLLRKIADDRPAAAEVARQARDGAQERVRGMVEAAIAAVGSRIR</sequence>
<dbReference type="GO" id="GO:0016740">
    <property type="term" value="F:transferase activity"/>
    <property type="evidence" value="ECO:0007669"/>
    <property type="project" value="UniProtKB-KW"/>
</dbReference>
<accession>A0A4R0IDH2</accession>
<organism evidence="2 3">
    <name type="scientific">Kribbella sindirgiensis</name>
    <dbReference type="NCBI Taxonomy" id="1124744"/>
    <lineage>
        <taxon>Bacteria</taxon>
        <taxon>Bacillati</taxon>
        <taxon>Actinomycetota</taxon>
        <taxon>Actinomycetes</taxon>
        <taxon>Propionibacteriales</taxon>
        <taxon>Kribbellaceae</taxon>
        <taxon>Kribbella</taxon>
    </lineage>
</organism>
<keyword evidence="2" id="KW-0808">Transferase</keyword>
<dbReference type="InterPro" id="IPR007345">
    <property type="entry name" value="Polysacch_pyruvyl_Trfase"/>
</dbReference>
<proteinExistence type="predicted"/>
<feature type="domain" description="Polysaccharide pyruvyl transferase" evidence="1">
    <location>
        <begin position="57"/>
        <end position="349"/>
    </location>
</feature>
<keyword evidence="3" id="KW-1185">Reference proteome</keyword>
<name>A0A4R0IDH2_9ACTN</name>
<comment type="caution">
    <text evidence="2">The sequence shown here is derived from an EMBL/GenBank/DDBJ whole genome shotgun (WGS) entry which is preliminary data.</text>
</comment>
<gene>
    <name evidence="2" type="ORF">E0H50_24120</name>
</gene>
<dbReference type="OrthoDB" id="5093983at2"/>
<dbReference type="Proteomes" id="UP000292695">
    <property type="component" value="Unassembled WGS sequence"/>
</dbReference>
<dbReference type="EMBL" id="SJKA01000008">
    <property type="protein sequence ID" value="TCC30499.1"/>
    <property type="molecule type" value="Genomic_DNA"/>
</dbReference>